<dbReference type="PANTHER" id="PTHR11545">
    <property type="entry name" value="RIBOSOMAL PROTEIN L13"/>
    <property type="match status" value="1"/>
</dbReference>
<dbReference type="GO" id="GO:0003735">
    <property type="term" value="F:structural constituent of ribosome"/>
    <property type="evidence" value="ECO:0007669"/>
    <property type="project" value="InterPro"/>
</dbReference>
<evidence type="ECO:0000313" key="8">
    <source>
        <dbReference type="EMBL" id="ANK62438.1"/>
    </source>
</evidence>
<evidence type="ECO:0000256" key="6">
    <source>
        <dbReference type="RuleBase" id="RU003877"/>
    </source>
</evidence>
<comment type="subunit">
    <text evidence="5">Part of the 50S ribosomal subunit.</text>
</comment>
<dbReference type="HAMAP" id="MF_01366">
    <property type="entry name" value="Ribosomal_uL13"/>
    <property type="match status" value="1"/>
</dbReference>
<dbReference type="FunFam" id="3.90.1180.10:FF:000001">
    <property type="entry name" value="50S ribosomal protein L13"/>
    <property type="match status" value="1"/>
</dbReference>
<dbReference type="Pfam" id="PF00572">
    <property type="entry name" value="Ribosomal_L13"/>
    <property type="match status" value="1"/>
</dbReference>
<dbReference type="CDD" id="cd00392">
    <property type="entry name" value="Ribosomal_L13"/>
    <property type="match status" value="1"/>
</dbReference>
<dbReference type="InterPro" id="IPR023563">
    <property type="entry name" value="Ribosomal_uL13_CS"/>
</dbReference>
<dbReference type="PROSITE" id="PS00783">
    <property type="entry name" value="RIBOSOMAL_L13"/>
    <property type="match status" value="1"/>
</dbReference>
<dbReference type="InterPro" id="IPR005823">
    <property type="entry name" value="Ribosomal_uL13_bac-type"/>
</dbReference>
<dbReference type="GeneID" id="42981889"/>
<dbReference type="Gene3D" id="3.90.1180.10">
    <property type="entry name" value="Ribosomal protein L13"/>
    <property type="match status" value="1"/>
</dbReference>
<dbReference type="InterPro" id="IPR036899">
    <property type="entry name" value="Ribosomal_uL13_sf"/>
</dbReference>
<dbReference type="GO" id="GO:0017148">
    <property type="term" value="P:negative regulation of translation"/>
    <property type="evidence" value="ECO:0007669"/>
    <property type="project" value="TreeGrafter"/>
</dbReference>
<keyword evidence="2 5" id="KW-0689">Ribosomal protein</keyword>
<dbReference type="GO" id="GO:0022625">
    <property type="term" value="C:cytosolic large ribosomal subunit"/>
    <property type="evidence" value="ECO:0007669"/>
    <property type="project" value="TreeGrafter"/>
</dbReference>
<dbReference type="STRING" id="375175.AYR53_06440"/>
<dbReference type="NCBIfam" id="TIGR01066">
    <property type="entry name" value="rplM_bact"/>
    <property type="match status" value="1"/>
</dbReference>
<dbReference type="KEGG" id="lbt:AYR52_01520"/>
<dbReference type="SUPFAM" id="SSF52161">
    <property type="entry name" value="Ribosomal protein L13"/>
    <property type="match status" value="1"/>
</dbReference>
<evidence type="ECO:0000256" key="4">
    <source>
        <dbReference type="ARBA" id="ARBA00035201"/>
    </source>
</evidence>
<evidence type="ECO:0000256" key="3">
    <source>
        <dbReference type="ARBA" id="ARBA00023274"/>
    </source>
</evidence>
<proteinExistence type="inferred from homology"/>
<dbReference type="EMBL" id="CP014873">
    <property type="protein sequence ID" value="ANK62438.1"/>
    <property type="molecule type" value="Genomic_DNA"/>
</dbReference>
<evidence type="ECO:0000256" key="5">
    <source>
        <dbReference type="HAMAP-Rule" id="MF_01366"/>
    </source>
</evidence>
<keyword evidence="9" id="KW-1185">Reference proteome</keyword>
<dbReference type="AlphaFoldDB" id="A0A192H2D2"/>
<comment type="similarity">
    <text evidence="1 5 6">Belongs to the universal ribosomal protein uL13 family.</text>
</comment>
<evidence type="ECO:0000256" key="2">
    <source>
        <dbReference type="ARBA" id="ARBA00022980"/>
    </source>
</evidence>
<gene>
    <name evidence="5 7" type="primary">rplM</name>
    <name evidence="8" type="ORF">AYR53_06440</name>
</gene>
<name>A0A192H2D2_9LACO</name>
<sequence>MRSTYLAKPSEVEHNWYVVDATDIPLGRLSAAVASILRGKNKPTFTTNVDTGDNVIIVNAEKIRLTGRKADRKIYYHHTLHPGGLKQVTAGHLRETNPTRLLEISIKGMLPKNTLGRTQFLKLHVYAGPEHKNAAQQPKALDISKLI</sequence>
<dbReference type="Proteomes" id="UP000078582">
    <property type="component" value="Chromosome"/>
</dbReference>
<keyword evidence="3 5" id="KW-0687">Ribonucleoprotein</keyword>
<dbReference type="GO" id="GO:0006412">
    <property type="term" value="P:translation"/>
    <property type="evidence" value="ECO:0007669"/>
    <property type="project" value="UniProtKB-UniRule"/>
</dbReference>
<evidence type="ECO:0000256" key="7">
    <source>
        <dbReference type="RuleBase" id="RU003878"/>
    </source>
</evidence>
<evidence type="ECO:0000313" key="9">
    <source>
        <dbReference type="Proteomes" id="UP000078582"/>
    </source>
</evidence>
<dbReference type="GO" id="GO:0003729">
    <property type="term" value="F:mRNA binding"/>
    <property type="evidence" value="ECO:0007669"/>
    <property type="project" value="TreeGrafter"/>
</dbReference>
<dbReference type="PANTHER" id="PTHR11545:SF2">
    <property type="entry name" value="LARGE RIBOSOMAL SUBUNIT PROTEIN UL13M"/>
    <property type="match status" value="1"/>
</dbReference>
<dbReference type="RefSeq" id="WP_068222934.1">
    <property type="nucleotide sequence ID" value="NZ_CP014623.1"/>
</dbReference>
<reference evidence="8 9" key="1">
    <citation type="submission" date="2016-03" db="EMBL/GenBank/DDBJ databases">
        <title>Pediococcus and Lactobacillus from brewery environment - whole genome sequencing and assembly.</title>
        <authorList>
            <person name="Behr J."/>
            <person name="Geissler A.J."/>
            <person name="Vogel R.F."/>
        </authorList>
    </citation>
    <scope>NUCLEOTIDE SEQUENCE [LARGE SCALE GENOMIC DNA]</scope>
    <source>
        <strain evidence="8 9">TMW 1.1989</strain>
    </source>
</reference>
<comment type="function">
    <text evidence="5 7">This protein is one of the early assembly proteins of the 50S ribosomal subunit, although it is not seen to bind rRNA by itself. It is important during the early stages of 50S assembly.</text>
</comment>
<organism evidence="8 9">
    <name type="scientific">Loigolactobacillus backii</name>
    <dbReference type="NCBI Taxonomy" id="375175"/>
    <lineage>
        <taxon>Bacteria</taxon>
        <taxon>Bacillati</taxon>
        <taxon>Bacillota</taxon>
        <taxon>Bacilli</taxon>
        <taxon>Lactobacillales</taxon>
        <taxon>Lactobacillaceae</taxon>
        <taxon>Loigolactobacillus</taxon>
    </lineage>
</organism>
<evidence type="ECO:0000256" key="1">
    <source>
        <dbReference type="ARBA" id="ARBA00006227"/>
    </source>
</evidence>
<protein>
    <recommendedName>
        <fullName evidence="4 5">Large ribosomal subunit protein uL13</fullName>
    </recommendedName>
</protein>
<dbReference type="OrthoDB" id="9801330at2"/>
<accession>A0A192H2D2</accession>
<dbReference type="PIRSF" id="PIRSF002181">
    <property type="entry name" value="Ribosomal_L13"/>
    <property type="match status" value="1"/>
</dbReference>
<dbReference type="InterPro" id="IPR005822">
    <property type="entry name" value="Ribosomal_uL13"/>
</dbReference>